<organism evidence="1 2">
    <name type="scientific">Alkalihalophilus lindianensis</name>
    <dbReference type="NCBI Taxonomy" id="1630542"/>
    <lineage>
        <taxon>Bacteria</taxon>
        <taxon>Bacillati</taxon>
        <taxon>Bacillota</taxon>
        <taxon>Bacilli</taxon>
        <taxon>Bacillales</taxon>
        <taxon>Bacillaceae</taxon>
        <taxon>Alkalihalophilus</taxon>
    </lineage>
</organism>
<evidence type="ECO:0000313" key="2">
    <source>
        <dbReference type="Proteomes" id="UP001287282"/>
    </source>
</evidence>
<evidence type="ECO:0000313" key="1">
    <source>
        <dbReference type="EMBL" id="MDV2687686.1"/>
    </source>
</evidence>
<proteinExistence type="predicted"/>
<sequence length="78" mass="8738">ERRAEALAALDLARKKADAARWKSAYSLHFYVFDGQDLSVLRDAVERHLLAPHPDPALFAEMGHLVRLFPPESLLADA</sequence>
<comment type="caution">
    <text evidence="1">The sequence shown here is derived from an EMBL/GenBank/DDBJ whole genome shotgun (WGS) entry which is preliminary data.</text>
</comment>
<dbReference type="Proteomes" id="UP001287282">
    <property type="component" value="Unassembled WGS sequence"/>
</dbReference>
<feature type="non-terminal residue" evidence="1">
    <location>
        <position position="1"/>
    </location>
</feature>
<reference evidence="1 2" key="1">
    <citation type="submission" date="2023-10" db="EMBL/GenBank/DDBJ databases">
        <title>Screening of Alkalihalobacillus lindianensis BZ-TG-R113 and Its Alleviation of Salt Stress on Rapeseed Growth.</title>
        <authorList>
            <person name="Zhao B."/>
            <person name="Guo T."/>
        </authorList>
    </citation>
    <scope>NUCLEOTIDE SEQUENCE [LARGE SCALE GENOMIC DNA]</scope>
    <source>
        <strain evidence="1 2">BZ-TG-R113</strain>
    </source>
</reference>
<dbReference type="EMBL" id="JAWJBA010001064">
    <property type="protein sequence ID" value="MDV2687686.1"/>
    <property type="molecule type" value="Genomic_DNA"/>
</dbReference>
<gene>
    <name evidence="1" type="ORF">RYX56_25385</name>
</gene>
<protein>
    <submittedName>
        <fullName evidence="1">Uncharacterized protein</fullName>
    </submittedName>
</protein>
<feature type="non-terminal residue" evidence="1">
    <location>
        <position position="78"/>
    </location>
</feature>
<name>A0ABU3XIE7_9BACI</name>
<keyword evidence="2" id="KW-1185">Reference proteome</keyword>
<accession>A0ABU3XIE7</accession>
<dbReference type="RefSeq" id="WP_317124518.1">
    <property type="nucleotide sequence ID" value="NZ_JAWJBA010001064.1"/>
</dbReference>